<keyword evidence="2" id="KW-0175">Coiled coil</keyword>
<dbReference type="Gene3D" id="1.10.287.470">
    <property type="entry name" value="Helix hairpin bin"/>
    <property type="match status" value="1"/>
</dbReference>
<evidence type="ECO:0000313" key="7">
    <source>
        <dbReference type="EMBL" id="KMO29879.1"/>
    </source>
</evidence>
<reference evidence="7 8" key="1">
    <citation type="submission" date="2015-03" db="EMBL/GenBank/DDBJ databases">
        <title>Genome sequencing of Methylobacterium aquaticum DSM16371 type strain.</title>
        <authorList>
            <person name="Chaudhry V."/>
            <person name="Patil P.B."/>
        </authorList>
    </citation>
    <scope>NUCLEOTIDE SEQUENCE [LARGE SCALE GENOMIC DNA]</scope>
    <source>
        <strain evidence="7 8">DSM 16371</strain>
    </source>
</reference>
<dbReference type="SUPFAM" id="SSF111369">
    <property type="entry name" value="HlyD-like secretion proteins"/>
    <property type="match status" value="1"/>
</dbReference>
<dbReference type="Gene3D" id="2.40.50.100">
    <property type="match status" value="1"/>
</dbReference>
<comment type="caution">
    <text evidence="7">The sequence shown here is derived from an EMBL/GenBank/DDBJ whole genome shotgun (WGS) entry which is preliminary data.</text>
</comment>
<name>A0A0J6S833_9HYPH</name>
<dbReference type="AlphaFoldDB" id="A0A0J6S833"/>
<protein>
    <submittedName>
        <fullName evidence="7">Secretion protein HlyD</fullName>
    </submittedName>
</protein>
<feature type="compositionally biased region" description="Low complexity" evidence="3">
    <location>
        <begin position="282"/>
        <end position="293"/>
    </location>
</feature>
<accession>A0A0J6S833</accession>
<evidence type="ECO:0000259" key="5">
    <source>
        <dbReference type="Pfam" id="PF25954"/>
    </source>
</evidence>
<evidence type="ECO:0000313" key="8">
    <source>
        <dbReference type="Proteomes" id="UP000035929"/>
    </source>
</evidence>
<dbReference type="InterPro" id="IPR006143">
    <property type="entry name" value="RND_pump_MFP"/>
</dbReference>
<feature type="domain" description="CusB-like beta-barrel" evidence="5">
    <location>
        <begin position="210"/>
        <end position="284"/>
    </location>
</feature>
<gene>
    <name evidence="7" type="ORF">VP06_23305</name>
</gene>
<dbReference type="InterPro" id="IPR058647">
    <property type="entry name" value="BSH_CzcB-like"/>
</dbReference>
<dbReference type="PANTHER" id="PTHR30469:SF15">
    <property type="entry name" value="HLYD FAMILY OF SECRETION PROTEINS"/>
    <property type="match status" value="1"/>
</dbReference>
<evidence type="ECO:0000256" key="3">
    <source>
        <dbReference type="SAM" id="MobiDB-lite"/>
    </source>
</evidence>
<evidence type="ECO:0000256" key="2">
    <source>
        <dbReference type="SAM" id="Coils"/>
    </source>
</evidence>
<dbReference type="Pfam" id="PF25973">
    <property type="entry name" value="BSH_CzcB"/>
    <property type="match status" value="1"/>
</dbReference>
<feature type="coiled-coil region" evidence="2">
    <location>
        <begin position="79"/>
        <end position="124"/>
    </location>
</feature>
<proteinExistence type="inferred from homology"/>
<dbReference type="GO" id="GO:0015562">
    <property type="term" value="F:efflux transmembrane transporter activity"/>
    <property type="evidence" value="ECO:0007669"/>
    <property type="project" value="TreeGrafter"/>
</dbReference>
<dbReference type="Proteomes" id="UP000035929">
    <property type="component" value="Unassembled WGS sequence"/>
</dbReference>
<keyword evidence="4" id="KW-0732">Signal</keyword>
<feature type="region of interest" description="Disordered" evidence="3">
    <location>
        <begin position="282"/>
        <end position="312"/>
    </location>
</feature>
<evidence type="ECO:0000256" key="4">
    <source>
        <dbReference type="SAM" id="SignalP"/>
    </source>
</evidence>
<feature type="signal peptide" evidence="4">
    <location>
        <begin position="1"/>
        <end position="29"/>
    </location>
</feature>
<dbReference type="EMBL" id="LABX01000191">
    <property type="protein sequence ID" value="KMO29879.1"/>
    <property type="molecule type" value="Genomic_DNA"/>
</dbReference>
<dbReference type="InterPro" id="IPR058792">
    <property type="entry name" value="Beta-barrel_RND_2"/>
</dbReference>
<evidence type="ECO:0000256" key="1">
    <source>
        <dbReference type="ARBA" id="ARBA00009477"/>
    </source>
</evidence>
<dbReference type="Pfam" id="PF25954">
    <property type="entry name" value="Beta-barrel_RND_2"/>
    <property type="match status" value="1"/>
</dbReference>
<dbReference type="PANTHER" id="PTHR30469">
    <property type="entry name" value="MULTIDRUG RESISTANCE PROTEIN MDTA"/>
    <property type="match status" value="1"/>
</dbReference>
<dbReference type="PATRIC" id="fig|270351.6.peg.2557"/>
<dbReference type="GO" id="GO:1990281">
    <property type="term" value="C:efflux pump complex"/>
    <property type="evidence" value="ECO:0007669"/>
    <property type="project" value="TreeGrafter"/>
</dbReference>
<sequence length="312" mass="33066">MTPLRPSCPSPVPFALALVVSLAATAVQAEPGTVAGTVAGTVDCVIEPAQKVKVGSATLGILKEMAFNRGDAVKAGEVIARLDTSVEEANVALAQAQASSREPIEAQRARVELYKRRLDRQNQLSKGIVTQEKIDQVEADYEIGKRDLKTEILKNELAGLELARVRAQLELRIIRSPISGLVTERLMSAGEFVRQDSAIYTLVQLDPLHVEAYVPVSRWSEIRPGSIATVALDKPIGGTYPAEVTVVDHVFDAASGTFGVRLELRNPDNALPAGQRCKVSFAAPAASGPQAHAGQREAPAGGRGAPVSGGRP</sequence>
<dbReference type="OrthoDB" id="9791520at2"/>
<comment type="similarity">
    <text evidence="1">Belongs to the membrane fusion protein (MFP) (TC 8.A.1) family.</text>
</comment>
<organism evidence="7 8">
    <name type="scientific">Methylobacterium aquaticum</name>
    <dbReference type="NCBI Taxonomy" id="270351"/>
    <lineage>
        <taxon>Bacteria</taxon>
        <taxon>Pseudomonadati</taxon>
        <taxon>Pseudomonadota</taxon>
        <taxon>Alphaproteobacteria</taxon>
        <taxon>Hyphomicrobiales</taxon>
        <taxon>Methylobacteriaceae</taxon>
        <taxon>Methylobacterium</taxon>
    </lineage>
</organism>
<dbReference type="RefSeq" id="WP_048466169.1">
    <property type="nucleotide sequence ID" value="NZ_LABX01000191.1"/>
</dbReference>
<evidence type="ECO:0000259" key="6">
    <source>
        <dbReference type="Pfam" id="PF25973"/>
    </source>
</evidence>
<feature type="chain" id="PRO_5005281480" evidence="4">
    <location>
        <begin position="30"/>
        <end position="312"/>
    </location>
</feature>
<dbReference type="NCBIfam" id="TIGR01730">
    <property type="entry name" value="RND_mfp"/>
    <property type="match status" value="1"/>
</dbReference>
<feature type="domain" description="CzcB-like barrel-sandwich hybrid" evidence="6">
    <location>
        <begin position="52"/>
        <end position="202"/>
    </location>
</feature>
<dbReference type="Gene3D" id="2.40.30.170">
    <property type="match status" value="1"/>
</dbReference>